<proteinExistence type="predicted"/>
<evidence type="ECO:0000313" key="2">
    <source>
        <dbReference type="Proteomes" id="UP000485058"/>
    </source>
</evidence>
<dbReference type="Proteomes" id="UP000485058">
    <property type="component" value="Unassembled WGS sequence"/>
</dbReference>
<gene>
    <name evidence="1" type="ORF">HaLaN_22551</name>
</gene>
<evidence type="ECO:0000313" key="1">
    <source>
        <dbReference type="EMBL" id="GFH24704.1"/>
    </source>
</evidence>
<dbReference type="GO" id="GO:0008168">
    <property type="term" value="F:methyltransferase activity"/>
    <property type="evidence" value="ECO:0007669"/>
    <property type="project" value="UniProtKB-KW"/>
</dbReference>
<dbReference type="Gene3D" id="3.40.1280.10">
    <property type="match status" value="1"/>
</dbReference>
<dbReference type="GO" id="GO:0032259">
    <property type="term" value="P:methylation"/>
    <property type="evidence" value="ECO:0007669"/>
    <property type="project" value="UniProtKB-KW"/>
</dbReference>
<dbReference type="GO" id="GO:0003723">
    <property type="term" value="F:RNA binding"/>
    <property type="evidence" value="ECO:0007669"/>
    <property type="project" value="TreeGrafter"/>
</dbReference>
<organism evidence="1 2">
    <name type="scientific">Haematococcus lacustris</name>
    <name type="common">Green alga</name>
    <name type="synonym">Haematococcus pluvialis</name>
    <dbReference type="NCBI Taxonomy" id="44745"/>
    <lineage>
        <taxon>Eukaryota</taxon>
        <taxon>Viridiplantae</taxon>
        <taxon>Chlorophyta</taxon>
        <taxon>core chlorophytes</taxon>
        <taxon>Chlorophyceae</taxon>
        <taxon>CS clade</taxon>
        <taxon>Chlamydomonadales</taxon>
        <taxon>Haematococcaceae</taxon>
        <taxon>Haematococcus</taxon>
    </lineage>
</organism>
<feature type="non-terminal residue" evidence="1">
    <location>
        <position position="1"/>
    </location>
</feature>
<sequence length="126" mass="13422">MPAEVAMFLVADPSSPVSPSWPAWVKAARRVLVSAGVMQKMMGVQSAGSVTLAAELDLPPPPDLQAWGCGQGRAPPHLTRLLVLDGALYLLPSCCDPWNDKAIRASQGAVLRIPIFRQGSLSHLLQ</sequence>
<protein>
    <submittedName>
        <fullName evidence="1">rRNA methyltransferase mitochondrial</fullName>
    </submittedName>
</protein>
<dbReference type="InterPro" id="IPR029026">
    <property type="entry name" value="tRNA_m1G_MTases_N"/>
</dbReference>
<keyword evidence="1" id="KW-0808">Transferase</keyword>
<name>A0A6A0A0C7_HAELA</name>
<dbReference type="PANTHER" id="PTHR43191">
    <property type="entry name" value="RRNA METHYLTRANSFERASE 3"/>
    <property type="match status" value="1"/>
</dbReference>
<dbReference type="InterPro" id="IPR051259">
    <property type="entry name" value="rRNA_Methyltransferase"/>
</dbReference>
<dbReference type="AlphaFoldDB" id="A0A6A0A0C7"/>
<dbReference type="PANTHER" id="PTHR43191:SF2">
    <property type="entry name" value="RRNA METHYLTRANSFERASE 3, MITOCHONDRIAL"/>
    <property type="match status" value="1"/>
</dbReference>
<comment type="caution">
    <text evidence="1">The sequence shown here is derived from an EMBL/GenBank/DDBJ whole genome shotgun (WGS) entry which is preliminary data.</text>
</comment>
<accession>A0A6A0A0C7</accession>
<keyword evidence="1" id="KW-0489">Methyltransferase</keyword>
<reference evidence="1 2" key="1">
    <citation type="submission" date="2020-02" db="EMBL/GenBank/DDBJ databases">
        <title>Draft genome sequence of Haematococcus lacustris strain NIES-144.</title>
        <authorList>
            <person name="Morimoto D."/>
            <person name="Nakagawa S."/>
            <person name="Yoshida T."/>
            <person name="Sawayama S."/>
        </authorList>
    </citation>
    <scope>NUCLEOTIDE SEQUENCE [LARGE SCALE GENOMIC DNA]</scope>
    <source>
        <strain evidence="1 2">NIES-144</strain>
    </source>
</reference>
<keyword evidence="2" id="KW-1185">Reference proteome</keyword>
<feature type="non-terminal residue" evidence="1">
    <location>
        <position position="126"/>
    </location>
</feature>
<dbReference type="EMBL" id="BLLF01002610">
    <property type="protein sequence ID" value="GFH24704.1"/>
    <property type="molecule type" value="Genomic_DNA"/>
</dbReference>